<keyword evidence="5" id="KW-0969">Cilium</keyword>
<evidence type="ECO:0000313" key="6">
    <source>
        <dbReference type="Proteomes" id="UP000518206"/>
    </source>
</evidence>
<evidence type="ECO:0000256" key="1">
    <source>
        <dbReference type="PROSITE-ProRule" id="PRU00473"/>
    </source>
</evidence>
<keyword evidence="5" id="KW-0966">Cell projection</keyword>
<feature type="transmembrane region" description="Helical" evidence="3">
    <location>
        <begin position="20"/>
        <end position="43"/>
    </location>
</feature>
<dbReference type="InterPro" id="IPR050330">
    <property type="entry name" value="Bact_OuterMem_StrucFunc"/>
</dbReference>
<sequence length="270" mass="29566">MSRRLVTRSRPRESEEETVWISFSDFMLALLTVFMLAAVALVFSLTEEQNSLKAAMLEVEQAKAEAEQATARSNTFDSMLDSLGTGEQVRSTMVVEIRDALAARGIQVEVDPANSVLRVPVELLGFDSGSSDIRPEHEANALAIGEVIAEVLLTDDRYATLDTVFVEGHTDDVPLDGVFGGNWGLSTDRAIALWRLWEDRLPSRLGGLSGHTGERLFSVSGYGETRPVNAVQDTDDARAANRRIDIRFTEHRLSEEEITAIRAATAPSGS</sequence>
<dbReference type="SUPFAM" id="SSF103088">
    <property type="entry name" value="OmpA-like"/>
    <property type="match status" value="1"/>
</dbReference>
<dbReference type="Pfam" id="PF00691">
    <property type="entry name" value="OmpA"/>
    <property type="match status" value="1"/>
</dbReference>
<dbReference type="PANTHER" id="PTHR30329">
    <property type="entry name" value="STATOR ELEMENT OF FLAGELLAR MOTOR COMPLEX"/>
    <property type="match status" value="1"/>
</dbReference>
<keyword evidence="3" id="KW-0812">Transmembrane</keyword>
<keyword evidence="2" id="KW-0175">Coiled coil</keyword>
<protein>
    <submittedName>
        <fullName evidence="5">Flagellar motor protein MotB</fullName>
    </submittedName>
</protein>
<name>A0A7W4UF90_9CELL</name>
<evidence type="ECO:0000259" key="4">
    <source>
        <dbReference type="PROSITE" id="PS51123"/>
    </source>
</evidence>
<comment type="caution">
    <text evidence="5">The sequence shown here is derived from an EMBL/GenBank/DDBJ whole genome shotgun (WGS) entry which is preliminary data.</text>
</comment>
<evidence type="ECO:0000256" key="2">
    <source>
        <dbReference type="SAM" id="Coils"/>
    </source>
</evidence>
<feature type="domain" description="OmpA-like" evidence="4">
    <location>
        <begin position="113"/>
        <end position="252"/>
    </location>
</feature>
<evidence type="ECO:0000313" key="5">
    <source>
        <dbReference type="EMBL" id="MBB2922997.1"/>
    </source>
</evidence>
<keyword evidence="3" id="KW-1133">Transmembrane helix</keyword>
<dbReference type="EMBL" id="JACHVX010000002">
    <property type="protein sequence ID" value="MBB2922997.1"/>
    <property type="molecule type" value="Genomic_DNA"/>
</dbReference>
<organism evidence="5 6">
    <name type="scientific">Cellulomonas cellasea</name>
    <dbReference type="NCBI Taxonomy" id="43670"/>
    <lineage>
        <taxon>Bacteria</taxon>
        <taxon>Bacillati</taxon>
        <taxon>Actinomycetota</taxon>
        <taxon>Actinomycetes</taxon>
        <taxon>Micrococcales</taxon>
        <taxon>Cellulomonadaceae</taxon>
        <taxon>Cellulomonas</taxon>
    </lineage>
</organism>
<dbReference type="CDD" id="cd07185">
    <property type="entry name" value="OmpA_C-like"/>
    <property type="match status" value="1"/>
</dbReference>
<keyword evidence="1 3" id="KW-0472">Membrane</keyword>
<evidence type="ECO:0000256" key="3">
    <source>
        <dbReference type="SAM" id="Phobius"/>
    </source>
</evidence>
<dbReference type="Gene3D" id="3.30.1330.60">
    <property type="entry name" value="OmpA-like domain"/>
    <property type="match status" value="1"/>
</dbReference>
<dbReference type="InterPro" id="IPR006665">
    <property type="entry name" value="OmpA-like"/>
</dbReference>
<dbReference type="PROSITE" id="PS51123">
    <property type="entry name" value="OMPA_2"/>
    <property type="match status" value="1"/>
</dbReference>
<reference evidence="5 6" key="1">
    <citation type="submission" date="2020-08" db="EMBL/GenBank/DDBJ databases">
        <title>The Agave Microbiome: Exploring the role of microbial communities in plant adaptations to desert environments.</title>
        <authorList>
            <person name="Partida-Martinez L.P."/>
        </authorList>
    </citation>
    <scope>NUCLEOTIDE SEQUENCE [LARGE SCALE GENOMIC DNA]</scope>
    <source>
        <strain evidence="5 6">RAS26</strain>
    </source>
</reference>
<dbReference type="Proteomes" id="UP000518206">
    <property type="component" value="Unassembled WGS sequence"/>
</dbReference>
<accession>A0A7W4UF90</accession>
<gene>
    <name evidence="5" type="ORF">FHR80_001909</name>
</gene>
<proteinExistence type="predicted"/>
<dbReference type="PANTHER" id="PTHR30329:SF20">
    <property type="entry name" value="EXPORTED PROTEIN"/>
    <property type="match status" value="1"/>
</dbReference>
<reference evidence="5 6" key="2">
    <citation type="submission" date="2020-08" db="EMBL/GenBank/DDBJ databases">
        <authorList>
            <person name="Partida-Martinez L."/>
            <person name="Huntemann M."/>
            <person name="Clum A."/>
            <person name="Wang J."/>
            <person name="Palaniappan K."/>
            <person name="Ritter S."/>
            <person name="Chen I.-M."/>
            <person name="Stamatis D."/>
            <person name="Reddy T."/>
            <person name="O'Malley R."/>
            <person name="Daum C."/>
            <person name="Shapiro N."/>
            <person name="Ivanova N."/>
            <person name="Kyrpides N."/>
            <person name="Woyke T."/>
        </authorList>
    </citation>
    <scope>NUCLEOTIDE SEQUENCE [LARGE SCALE GENOMIC DNA]</scope>
    <source>
        <strain evidence="5 6">RAS26</strain>
    </source>
</reference>
<dbReference type="InterPro" id="IPR036737">
    <property type="entry name" value="OmpA-like_sf"/>
</dbReference>
<dbReference type="RefSeq" id="WP_183295813.1">
    <property type="nucleotide sequence ID" value="NZ_JACHVX010000002.1"/>
</dbReference>
<keyword evidence="5" id="KW-0282">Flagellum</keyword>
<dbReference type="GO" id="GO:0016020">
    <property type="term" value="C:membrane"/>
    <property type="evidence" value="ECO:0007669"/>
    <property type="project" value="UniProtKB-UniRule"/>
</dbReference>
<dbReference type="AlphaFoldDB" id="A0A7W4UF90"/>
<feature type="coiled-coil region" evidence="2">
    <location>
        <begin position="45"/>
        <end position="72"/>
    </location>
</feature>